<dbReference type="HOGENOM" id="CLU_049301_11_1_9"/>
<dbReference type="PANTHER" id="PTHR46268:SF6">
    <property type="entry name" value="UNIVERSAL STRESS PROTEIN UP12"/>
    <property type="match status" value="1"/>
</dbReference>
<gene>
    <name evidence="3" type="ordered locus">Halsa_0185</name>
</gene>
<dbReference type="PRINTS" id="PR01438">
    <property type="entry name" value="UNVRSLSTRESS"/>
</dbReference>
<dbReference type="EMBL" id="CP002304">
    <property type="protein sequence ID" value="ADQ13674.1"/>
    <property type="molecule type" value="Genomic_DNA"/>
</dbReference>
<keyword evidence="4" id="KW-1185">Reference proteome</keyword>
<evidence type="ECO:0000313" key="4">
    <source>
        <dbReference type="Proteomes" id="UP000007434"/>
    </source>
</evidence>
<dbReference type="KEGG" id="has:Halsa_0185"/>
<dbReference type="InterPro" id="IPR006016">
    <property type="entry name" value="UspA"/>
</dbReference>
<dbReference type="PANTHER" id="PTHR46268">
    <property type="entry name" value="STRESS RESPONSE PROTEIN NHAX"/>
    <property type="match status" value="1"/>
</dbReference>
<dbReference type="eggNOG" id="COG0589">
    <property type="taxonomic scope" value="Bacteria"/>
</dbReference>
<evidence type="ECO:0000259" key="2">
    <source>
        <dbReference type="Pfam" id="PF00582"/>
    </source>
</evidence>
<dbReference type="Gene3D" id="3.40.50.620">
    <property type="entry name" value="HUPs"/>
    <property type="match status" value="1"/>
</dbReference>
<dbReference type="STRING" id="656519.Halsa_0185"/>
<dbReference type="InterPro" id="IPR014729">
    <property type="entry name" value="Rossmann-like_a/b/a_fold"/>
</dbReference>
<organism evidence="3 4">
    <name type="scientific">Halanaerobium hydrogeniformans</name>
    <name type="common">Halanaerobium sp. (strain sapolanicus)</name>
    <dbReference type="NCBI Taxonomy" id="656519"/>
    <lineage>
        <taxon>Bacteria</taxon>
        <taxon>Bacillati</taxon>
        <taxon>Bacillota</taxon>
        <taxon>Clostridia</taxon>
        <taxon>Halanaerobiales</taxon>
        <taxon>Halanaerobiaceae</taxon>
        <taxon>Halanaerobium</taxon>
    </lineage>
</organism>
<feature type="domain" description="UspA" evidence="2">
    <location>
        <begin position="1"/>
        <end position="142"/>
    </location>
</feature>
<dbReference type="InterPro" id="IPR006015">
    <property type="entry name" value="Universal_stress_UspA"/>
</dbReference>
<dbReference type="AlphaFoldDB" id="E4RNY4"/>
<dbReference type="Pfam" id="PF00582">
    <property type="entry name" value="Usp"/>
    <property type="match status" value="1"/>
</dbReference>
<dbReference type="RefSeq" id="WP_013404780.1">
    <property type="nucleotide sequence ID" value="NC_014654.1"/>
</dbReference>
<sequence>MKKILVAVDGSESSKKAAKEAADFADPGSHIFLINVVTGLVEIPEKTNPTVKEIMEKNKEELIKKSQKILDEAAGLFAEKDLKVEKKIKDGNPADIICEFAEKEDCDIIVLADKGKGIKRFLLGSVSDKVVRHAKKTVMVVK</sequence>
<evidence type="ECO:0000256" key="1">
    <source>
        <dbReference type="ARBA" id="ARBA00008791"/>
    </source>
</evidence>
<accession>E4RNY4</accession>
<dbReference type="OrthoDB" id="9794782at2"/>
<evidence type="ECO:0000313" key="3">
    <source>
        <dbReference type="EMBL" id="ADQ13674.1"/>
    </source>
</evidence>
<proteinExistence type="inferred from homology"/>
<reference evidence="3 4" key="1">
    <citation type="submission" date="2010-11" db="EMBL/GenBank/DDBJ databases">
        <title>Complete sequence of Halanaerobium sp. sapolanicus.</title>
        <authorList>
            <consortium name="US DOE Joint Genome Institute"/>
            <person name="Lucas S."/>
            <person name="Copeland A."/>
            <person name="Lapidus A."/>
            <person name="Cheng J.-F."/>
            <person name="Bruce D."/>
            <person name="Goodwin L."/>
            <person name="Pitluck S."/>
            <person name="Davenport K."/>
            <person name="Detter J.C."/>
            <person name="Han C."/>
            <person name="Tapia R."/>
            <person name="Land M."/>
            <person name="Hauser L."/>
            <person name="Jeffries C."/>
            <person name="Kyrpides N."/>
            <person name="Ivanova N."/>
            <person name="Mikhailova N."/>
            <person name="Begemann M.B."/>
            <person name="Mormile M.R."/>
            <person name="Wall J.D."/>
            <person name="Elias D.A."/>
            <person name="Woyke T."/>
        </authorList>
    </citation>
    <scope>NUCLEOTIDE SEQUENCE [LARGE SCALE GENOMIC DNA]</scope>
    <source>
        <strain evidence="4">sapolanicus</strain>
    </source>
</reference>
<dbReference type="Proteomes" id="UP000007434">
    <property type="component" value="Chromosome"/>
</dbReference>
<dbReference type="CDD" id="cd00293">
    <property type="entry name" value="USP-like"/>
    <property type="match status" value="1"/>
</dbReference>
<protein>
    <submittedName>
        <fullName evidence="3">UspA domain-containing protein</fullName>
    </submittedName>
</protein>
<dbReference type="SUPFAM" id="SSF52402">
    <property type="entry name" value="Adenine nucleotide alpha hydrolases-like"/>
    <property type="match status" value="1"/>
</dbReference>
<reference evidence="3 4" key="2">
    <citation type="journal article" date="2011" name="J. Bacteriol.">
        <title>Complete Genome Sequence of the Haloalkaliphilic, Hydrogen Producing Halanaerobium hydrogenoformans.</title>
        <authorList>
            <person name="Brown S.D."/>
            <person name="Begemann M.B."/>
            <person name="Mormile M.R."/>
            <person name="Wall J.D."/>
            <person name="Han C.S."/>
            <person name="Goodwin L.A."/>
            <person name="Pitluck S."/>
            <person name="Land M.L."/>
            <person name="Hauser L.J."/>
            <person name="Elias D.A."/>
        </authorList>
    </citation>
    <scope>NUCLEOTIDE SEQUENCE [LARGE SCALE GENOMIC DNA]</scope>
    <source>
        <strain evidence="4">sapolanicus</strain>
    </source>
</reference>
<comment type="similarity">
    <text evidence="1">Belongs to the universal stress protein A family.</text>
</comment>
<name>E4RNY4_HALHG</name>